<dbReference type="AlphaFoldDB" id="A0A8C5U1M8"/>
<dbReference type="OrthoDB" id="9948489at2759"/>
<keyword evidence="11" id="KW-1185">Reference proteome</keyword>
<dbReference type="Gene3D" id="2.60.120.40">
    <property type="match status" value="2"/>
</dbReference>
<protein>
    <recommendedName>
        <fullName evidence="9">C1q domain-containing protein</fullName>
    </recommendedName>
</protein>
<evidence type="ECO:0000256" key="8">
    <source>
        <dbReference type="SAM" id="MobiDB-lite"/>
    </source>
</evidence>
<dbReference type="InterPro" id="IPR050392">
    <property type="entry name" value="Collagen/C1q_domain"/>
</dbReference>
<evidence type="ECO:0000313" key="11">
    <source>
        <dbReference type="Proteomes" id="UP000694560"/>
    </source>
</evidence>
<name>A0A8C5U1M8_9PASS</name>
<feature type="domain" description="C1q" evidence="9">
    <location>
        <begin position="34"/>
        <end position="169"/>
    </location>
</feature>
<sequence length="333" mass="36427">ALKEKEGDPGPKGGRGAPGRKGSRGPKGSSAPVPRAPRSAFSAGLTRPFPPPHVPIRFDRLWFNESADYDPNTGKFRCGVPGAYVFSYHVTVRGRPARLSLVASGRRVAKARDTLYGQDIDQASFLTILRLRAGDQVWLEVAKDWNGLYAGAEDDSVFTGFLLYPDAAGPARGGHSPSQLIISIFKLHNKTPSQLLQSLHAALVNNYEMWFNESADYDPNTGKFRCGVPGAYVFSYHVTVRGRPARLSLVASGRRVAKARDTLYGQDIDQASFLTILRLRAGDQVWLEVAKDWNGLYAGAEDDSVFTGFLLYPDNSFPAPAILAWSKLLLESV</sequence>
<evidence type="ECO:0000256" key="1">
    <source>
        <dbReference type="ARBA" id="ARBA00004498"/>
    </source>
</evidence>
<dbReference type="FunFam" id="2.60.120.40:FF:000001">
    <property type="entry name" value="Complement C1q B chain"/>
    <property type="match status" value="2"/>
</dbReference>
<dbReference type="PANTHER" id="PTHR15427:SF51">
    <property type="entry name" value="OTOLIN 1"/>
    <property type="match status" value="1"/>
</dbReference>
<dbReference type="Pfam" id="PF00386">
    <property type="entry name" value="C1q"/>
    <property type="match status" value="2"/>
</dbReference>
<keyword evidence="6" id="KW-0325">Glycoprotein</keyword>
<keyword evidence="7" id="KW-0379">Hydroxylation</keyword>
<keyword evidence="2" id="KW-0964">Secreted</keyword>
<dbReference type="InterPro" id="IPR001073">
    <property type="entry name" value="C1q_dom"/>
</dbReference>
<dbReference type="PROSITE" id="PS50871">
    <property type="entry name" value="C1Q"/>
    <property type="match status" value="2"/>
</dbReference>
<organism evidence="10 11">
    <name type="scientific">Malurus cyaneus samueli</name>
    <dbReference type="NCBI Taxonomy" id="2593467"/>
    <lineage>
        <taxon>Eukaryota</taxon>
        <taxon>Metazoa</taxon>
        <taxon>Chordata</taxon>
        <taxon>Craniata</taxon>
        <taxon>Vertebrata</taxon>
        <taxon>Euteleostomi</taxon>
        <taxon>Archelosauria</taxon>
        <taxon>Archosauria</taxon>
        <taxon>Dinosauria</taxon>
        <taxon>Saurischia</taxon>
        <taxon>Theropoda</taxon>
        <taxon>Coelurosauria</taxon>
        <taxon>Aves</taxon>
        <taxon>Neognathae</taxon>
        <taxon>Neoaves</taxon>
        <taxon>Telluraves</taxon>
        <taxon>Australaves</taxon>
        <taxon>Passeriformes</taxon>
        <taxon>Meliphagoidea</taxon>
        <taxon>Maluridae</taxon>
        <taxon>Malurus</taxon>
    </lineage>
</organism>
<reference evidence="10" key="1">
    <citation type="submission" date="2025-08" db="UniProtKB">
        <authorList>
            <consortium name="Ensembl"/>
        </authorList>
    </citation>
    <scope>IDENTIFICATION</scope>
</reference>
<evidence type="ECO:0000256" key="2">
    <source>
        <dbReference type="ARBA" id="ARBA00022525"/>
    </source>
</evidence>
<feature type="compositionally biased region" description="Gly residues" evidence="8">
    <location>
        <begin position="10"/>
        <end position="19"/>
    </location>
</feature>
<evidence type="ECO:0000256" key="5">
    <source>
        <dbReference type="ARBA" id="ARBA00023119"/>
    </source>
</evidence>
<evidence type="ECO:0000256" key="6">
    <source>
        <dbReference type="ARBA" id="ARBA00023180"/>
    </source>
</evidence>
<proteinExistence type="predicted"/>
<dbReference type="Proteomes" id="UP000694560">
    <property type="component" value="Unplaced"/>
</dbReference>
<dbReference type="InterPro" id="IPR008983">
    <property type="entry name" value="Tumour_necrosis_fac-like_dom"/>
</dbReference>
<dbReference type="GO" id="GO:0005576">
    <property type="term" value="C:extracellular region"/>
    <property type="evidence" value="ECO:0007669"/>
    <property type="project" value="UniProtKB-SubCell"/>
</dbReference>
<evidence type="ECO:0000256" key="4">
    <source>
        <dbReference type="ARBA" id="ARBA00022729"/>
    </source>
</evidence>
<dbReference type="PRINTS" id="PR00007">
    <property type="entry name" value="COMPLEMNTC1Q"/>
</dbReference>
<feature type="region of interest" description="Disordered" evidence="8">
    <location>
        <begin position="1"/>
        <end position="47"/>
    </location>
</feature>
<dbReference type="GO" id="GO:0005581">
    <property type="term" value="C:collagen trimer"/>
    <property type="evidence" value="ECO:0007669"/>
    <property type="project" value="UniProtKB-KW"/>
</dbReference>
<reference evidence="10" key="2">
    <citation type="submission" date="2025-09" db="UniProtKB">
        <authorList>
            <consortium name="Ensembl"/>
        </authorList>
    </citation>
    <scope>IDENTIFICATION</scope>
</reference>
<evidence type="ECO:0000259" key="9">
    <source>
        <dbReference type="PROSITE" id="PS50871"/>
    </source>
</evidence>
<dbReference type="SMART" id="SM00110">
    <property type="entry name" value="C1Q"/>
    <property type="match status" value="2"/>
</dbReference>
<keyword evidence="5" id="KW-0176">Collagen</keyword>
<dbReference type="PANTHER" id="PTHR15427">
    <property type="entry name" value="EMILIN ELASTIN MICROFIBRIL INTERFACE-LOCATED PROTEIN ELASTIN MICROFIBRIL INTERFACER"/>
    <property type="match status" value="1"/>
</dbReference>
<comment type="subcellular location">
    <subcellularLocation>
        <location evidence="1">Secreted</location>
        <location evidence="1">Extracellular space</location>
        <location evidence="1">Extracellular matrix</location>
    </subcellularLocation>
</comment>
<dbReference type="SUPFAM" id="SSF49842">
    <property type="entry name" value="TNF-like"/>
    <property type="match status" value="2"/>
</dbReference>
<keyword evidence="4" id="KW-0732">Signal</keyword>
<evidence type="ECO:0000256" key="7">
    <source>
        <dbReference type="ARBA" id="ARBA00023278"/>
    </source>
</evidence>
<keyword evidence="3" id="KW-0272">Extracellular matrix</keyword>
<dbReference type="Ensembl" id="ENSMCST00000014258.1">
    <property type="protein sequence ID" value="ENSMCSP00000013898.1"/>
    <property type="gene ID" value="ENSMCSG00000009831.1"/>
</dbReference>
<feature type="domain" description="C1q" evidence="9">
    <location>
        <begin position="178"/>
        <end position="317"/>
    </location>
</feature>
<evidence type="ECO:0000256" key="3">
    <source>
        <dbReference type="ARBA" id="ARBA00022530"/>
    </source>
</evidence>
<evidence type="ECO:0000313" key="10">
    <source>
        <dbReference type="Ensembl" id="ENSMCSP00000013898.1"/>
    </source>
</evidence>
<accession>A0A8C5U1M8</accession>